<dbReference type="GO" id="GO:0005524">
    <property type="term" value="F:ATP binding"/>
    <property type="evidence" value="ECO:0007669"/>
    <property type="project" value="UniProtKB-KW"/>
</dbReference>
<feature type="domain" description="ABC transporter" evidence="5">
    <location>
        <begin position="2"/>
        <end position="226"/>
    </location>
</feature>
<organism evidence="6 7">
    <name type="scientific">Corynebacterium glaucum</name>
    <dbReference type="NCBI Taxonomy" id="187491"/>
    <lineage>
        <taxon>Bacteria</taxon>
        <taxon>Bacillati</taxon>
        <taxon>Actinomycetota</taxon>
        <taxon>Actinomycetes</taxon>
        <taxon>Mycobacteriales</taxon>
        <taxon>Corynebacteriaceae</taxon>
        <taxon>Corynebacterium</taxon>
    </lineage>
</organism>
<protein>
    <submittedName>
        <fullName evidence="6">ABC transporter ATP-binding protein YtrE</fullName>
    </submittedName>
</protein>
<dbReference type="GO" id="GO:0098796">
    <property type="term" value="C:membrane protein complex"/>
    <property type="evidence" value="ECO:0007669"/>
    <property type="project" value="UniProtKB-ARBA"/>
</dbReference>
<dbReference type="Gene3D" id="3.40.50.300">
    <property type="entry name" value="P-loop containing nucleotide triphosphate hydrolases"/>
    <property type="match status" value="1"/>
</dbReference>
<name>A0A1Q2HTC7_9CORY</name>
<keyword evidence="7" id="KW-1185">Reference proteome</keyword>
<dbReference type="KEGG" id="cgv:CGLAU_00450"/>
<keyword evidence="2" id="KW-0813">Transport</keyword>
<keyword evidence="3" id="KW-0547">Nucleotide-binding</keyword>
<dbReference type="PROSITE" id="PS00211">
    <property type="entry name" value="ABC_TRANSPORTER_1"/>
    <property type="match status" value="1"/>
</dbReference>
<proteinExistence type="inferred from homology"/>
<dbReference type="InterPro" id="IPR017911">
    <property type="entry name" value="MacB-like_ATP-bd"/>
</dbReference>
<sequence>MLVLNDITKSFTQQRVLEGISLEVGRGESLAIMGPSGSGKSTLLHCMSGVLTPDTGEVVFEGQSISSLDDAARSTLRLNHFSFIFQDGQLLPELTAKENVALPAIMRGVAQKEAHAEATEMLTRLGLGAYTERFPGQLSGGQAQRVAIARALIGPPSVVFADEPTAALDQATGHEVMQQITAVAEKFGVTLVLVTHDPKIAAWCNRRIEIRDGLIHDETFREGMRR</sequence>
<evidence type="ECO:0000313" key="6">
    <source>
        <dbReference type="EMBL" id="AQQ14093.1"/>
    </source>
</evidence>
<gene>
    <name evidence="6" type="primary">ytrE1</name>
    <name evidence="6" type="ORF">CGLAU_00450</name>
</gene>
<dbReference type="InterPro" id="IPR027417">
    <property type="entry name" value="P-loop_NTPase"/>
</dbReference>
<dbReference type="AlphaFoldDB" id="A0A1Q2HTC7"/>
<evidence type="ECO:0000256" key="3">
    <source>
        <dbReference type="ARBA" id="ARBA00022741"/>
    </source>
</evidence>
<dbReference type="PANTHER" id="PTHR42798">
    <property type="entry name" value="LIPOPROTEIN-RELEASING SYSTEM ATP-BINDING PROTEIN LOLD"/>
    <property type="match status" value="1"/>
</dbReference>
<dbReference type="PROSITE" id="PS50893">
    <property type="entry name" value="ABC_TRANSPORTER_2"/>
    <property type="match status" value="1"/>
</dbReference>
<dbReference type="SMART" id="SM00382">
    <property type="entry name" value="AAA"/>
    <property type="match status" value="1"/>
</dbReference>
<dbReference type="InterPro" id="IPR003439">
    <property type="entry name" value="ABC_transporter-like_ATP-bd"/>
</dbReference>
<keyword evidence="4 6" id="KW-0067">ATP-binding</keyword>
<dbReference type="SUPFAM" id="SSF52540">
    <property type="entry name" value="P-loop containing nucleoside triphosphate hydrolases"/>
    <property type="match status" value="1"/>
</dbReference>
<evidence type="ECO:0000256" key="4">
    <source>
        <dbReference type="ARBA" id="ARBA00022840"/>
    </source>
</evidence>
<dbReference type="GO" id="GO:0022857">
    <property type="term" value="F:transmembrane transporter activity"/>
    <property type="evidence" value="ECO:0007669"/>
    <property type="project" value="UniProtKB-ARBA"/>
</dbReference>
<dbReference type="Proteomes" id="UP000217209">
    <property type="component" value="Chromosome"/>
</dbReference>
<evidence type="ECO:0000256" key="2">
    <source>
        <dbReference type="ARBA" id="ARBA00022448"/>
    </source>
</evidence>
<dbReference type="InterPro" id="IPR003593">
    <property type="entry name" value="AAA+_ATPase"/>
</dbReference>
<evidence type="ECO:0000313" key="7">
    <source>
        <dbReference type="Proteomes" id="UP000217209"/>
    </source>
</evidence>
<dbReference type="Pfam" id="PF00005">
    <property type="entry name" value="ABC_tran"/>
    <property type="match status" value="1"/>
</dbReference>
<evidence type="ECO:0000256" key="1">
    <source>
        <dbReference type="ARBA" id="ARBA00005417"/>
    </source>
</evidence>
<dbReference type="GO" id="GO:0016887">
    <property type="term" value="F:ATP hydrolysis activity"/>
    <property type="evidence" value="ECO:0007669"/>
    <property type="project" value="InterPro"/>
</dbReference>
<evidence type="ECO:0000259" key="5">
    <source>
        <dbReference type="PROSITE" id="PS50893"/>
    </source>
</evidence>
<dbReference type="FunFam" id="3.40.50.300:FF:000032">
    <property type="entry name" value="Export ABC transporter ATP-binding protein"/>
    <property type="match status" value="1"/>
</dbReference>
<dbReference type="CDD" id="cd03255">
    <property type="entry name" value="ABC_MJ0796_LolCDE_FtsE"/>
    <property type="match status" value="1"/>
</dbReference>
<accession>A0A1Q2HTC7</accession>
<dbReference type="InterPro" id="IPR017871">
    <property type="entry name" value="ABC_transporter-like_CS"/>
</dbReference>
<comment type="similarity">
    <text evidence="1">Belongs to the ABC transporter superfamily.</text>
</comment>
<dbReference type="PANTHER" id="PTHR42798:SF7">
    <property type="entry name" value="ALPHA-D-RIBOSE 1-METHYLPHOSPHONATE 5-TRIPHOSPHATE SYNTHASE SUBUNIT PHNL"/>
    <property type="match status" value="1"/>
</dbReference>
<dbReference type="EMBL" id="CP019688">
    <property type="protein sequence ID" value="AQQ14093.1"/>
    <property type="molecule type" value="Genomic_DNA"/>
</dbReference>
<reference evidence="6 7" key="1">
    <citation type="submission" date="2016-12" db="EMBL/GenBank/DDBJ databases">
        <authorList>
            <person name="Song W.-J."/>
            <person name="Kurnit D.M."/>
        </authorList>
    </citation>
    <scope>NUCLEOTIDE SEQUENCE [LARGE SCALE GENOMIC DNA]</scope>
    <source>
        <strain evidence="6 7">DSM 30827</strain>
    </source>
</reference>